<comment type="similarity">
    <text evidence="1">Belongs to the CdaR family.</text>
</comment>
<dbReference type="PANTHER" id="PTHR33744">
    <property type="entry name" value="CARBOHYDRATE DIACID REGULATOR"/>
    <property type="match status" value="1"/>
</dbReference>
<dbReference type="RefSeq" id="WP_334576112.1">
    <property type="nucleotide sequence ID" value="NZ_JBEZVE010000014.1"/>
</dbReference>
<dbReference type="Pfam" id="PF07905">
    <property type="entry name" value="PucR"/>
    <property type="match status" value="1"/>
</dbReference>
<reference evidence="5 6" key="1">
    <citation type="submission" date="2024-06" db="EMBL/GenBank/DDBJ databases">
        <title>The Natural Products Discovery Center: Release of the First 8490 Sequenced Strains for Exploring Actinobacteria Biosynthetic Diversity.</title>
        <authorList>
            <person name="Kalkreuter E."/>
            <person name="Kautsar S.A."/>
            <person name="Yang D."/>
            <person name="Bader C.D."/>
            <person name="Teijaro C.N."/>
            <person name="Fluegel L."/>
            <person name="Davis C.M."/>
            <person name="Simpson J.R."/>
            <person name="Lauterbach L."/>
            <person name="Steele A.D."/>
            <person name="Gui C."/>
            <person name="Meng S."/>
            <person name="Li G."/>
            <person name="Viehrig K."/>
            <person name="Ye F."/>
            <person name="Su P."/>
            <person name="Kiefer A.F."/>
            <person name="Nichols A."/>
            <person name="Cepeda A.J."/>
            <person name="Yan W."/>
            <person name="Fan B."/>
            <person name="Jiang Y."/>
            <person name="Adhikari A."/>
            <person name="Zheng C.-J."/>
            <person name="Schuster L."/>
            <person name="Cowan T.M."/>
            <person name="Smanski M.J."/>
            <person name="Chevrette M.G."/>
            <person name="De Carvalho L.P.S."/>
            <person name="Shen B."/>
        </authorList>
    </citation>
    <scope>NUCLEOTIDE SEQUENCE [LARGE SCALE GENOMIC DNA]</scope>
    <source>
        <strain evidence="5 6">NPDC033843</strain>
    </source>
</reference>
<dbReference type="Gene3D" id="1.10.10.2840">
    <property type="entry name" value="PucR C-terminal helix-turn-helix domain"/>
    <property type="match status" value="1"/>
</dbReference>
<feature type="domain" description="PucR C-terminal helix-turn-helix" evidence="3">
    <location>
        <begin position="504"/>
        <end position="561"/>
    </location>
</feature>
<dbReference type="Pfam" id="PF17853">
    <property type="entry name" value="GGDEF_2"/>
    <property type="match status" value="1"/>
</dbReference>
<dbReference type="InterPro" id="IPR051448">
    <property type="entry name" value="CdaR-like_regulators"/>
</dbReference>
<name>A0ABV2ZNN5_9ACTN</name>
<evidence type="ECO:0000259" key="3">
    <source>
        <dbReference type="Pfam" id="PF13556"/>
    </source>
</evidence>
<sequence>MRLRALLDTDALGLRLLGGEDELDRAVRGVMTTDLRDPSRYLSGGELVLTGLAWRRDAADSEPFVRILVQAGVAALAAGEAELGDIPEDLVVACARHRLPVFAVHESVAFATITEHVVRQVSGERAGDLAAVVDRHRRMMTSGPAGGGPDVVLDLLGSDLDLRAWVLSPTGRLIAGPKGTGPGLPAEVCAKLAAEQLAAVRTGRRGPHRALVGQATYSLFPIRSSGRAPQAAQGPKAGRDVRESVLSDWLLAVEADAGDWADERLDLLQGVTQLIAVERDRRDAARTVRRRLAQEVLELVQTGAAPAEIAARLRVAAPVLLPGLGSAPHWQVVVARVEWEDGGPEAGPVAQSLLEEILVDPLATGPEPSDRIAVAHTGDEAIALVPLPAVSSEHDGSESGVLADALLTTVREPLSAGLDGDGRLTLGVSAAVHSAEGLRGALEEARHARRVAAARPGRVCAAGHQELASHVLLLPFVPDDVRRAFTARLLDPLRDYDRRHRAELIPTLEAFLDCDGSWTRCASRLHLHVNTLRYRVGRIEQLTSRDLSRLEDKLDFFLALRMS</sequence>
<dbReference type="InterPro" id="IPR025736">
    <property type="entry name" value="PucR_C-HTH_dom"/>
</dbReference>
<feature type="domain" description="CdaR GGDEF-like" evidence="4">
    <location>
        <begin position="328"/>
        <end position="451"/>
    </location>
</feature>
<evidence type="ECO:0000313" key="5">
    <source>
        <dbReference type="EMBL" id="MEU3784166.1"/>
    </source>
</evidence>
<keyword evidence="6" id="KW-1185">Reference proteome</keyword>
<evidence type="ECO:0000256" key="1">
    <source>
        <dbReference type="ARBA" id="ARBA00006754"/>
    </source>
</evidence>
<dbReference type="Proteomes" id="UP001550739">
    <property type="component" value="Unassembled WGS sequence"/>
</dbReference>
<comment type="caution">
    <text evidence="5">The sequence shown here is derived from an EMBL/GenBank/DDBJ whole genome shotgun (WGS) entry which is preliminary data.</text>
</comment>
<accession>A0ABV2ZNN5</accession>
<dbReference type="Pfam" id="PF13556">
    <property type="entry name" value="HTH_30"/>
    <property type="match status" value="1"/>
</dbReference>
<dbReference type="InterPro" id="IPR042070">
    <property type="entry name" value="PucR_C-HTH_sf"/>
</dbReference>
<organism evidence="5 6">
    <name type="scientific">Streptomyces sp. 900129855</name>
    <dbReference type="NCBI Taxonomy" id="3155129"/>
    <lineage>
        <taxon>Bacteria</taxon>
        <taxon>Bacillati</taxon>
        <taxon>Actinomycetota</taxon>
        <taxon>Actinomycetes</taxon>
        <taxon>Kitasatosporales</taxon>
        <taxon>Streptomycetaceae</taxon>
        <taxon>Streptomyces</taxon>
    </lineage>
</organism>
<dbReference type="EMBL" id="JBEZVE010000014">
    <property type="protein sequence ID" value="MEU3784166.1"/>
    <property type="molecule type" value="Genomic_DNA"/>
</dbReference>
<proteinExistence type="inferred from homology"/>
<evidence type="ECO:0000313" key="6">
    <source>
        <dbReference type="Proteomes" id="UP001550739"/>
    </source>
</evidence>
<dbReference type="InterPro" id="IPR012914">
    <property type="entry name" value="PucR_dom"/>
</dbReference>
<protein>
    <submittedName>
        <fullName evidence="5">PucR family transcriptional regulator ligand-binding domain-containing protein</fullName>
    </submittedName>
</protein>
<evidence type="ECO:0000259" key="4">
    <source>
        <dbReference type="Pfam" id="PF17853"/>
    </source>
</evidence>
<evidence type="ECO:0000259" key="2">
    <source>
        <dbReference type="Pfam" id="PF07905"/>
    </source>
</evidence>
<dbReference type="PANTHER" id="PTHR33744:SF17">
    <property type="entry name" value="CONSERVED PROTEIN"/>
    <property type="match status" value="1"/>
</dbReference>
<gene>
    <name evidence="5" type="ORF">AB0E89_27055</name>
</gene>
<feature type="domain" description="Purine catabolism PurC-like" evidence="2">
    <location>
        <begin position="6"/>
        <end position="121"/>
    </location>
</feature>
<dbReference type="InterPro" id="IPR041522">
    <property type="entry name" value="CdaR_GGDEF"/>
</dbReference>